<dbReference type="AlphaFoldDB" id="A0A6N7S9Z0"/>
<dbReference type="OrthoDB" id="9815420at2"/>
<evidence type="ECO:0000313" key="4">
    <source>
        <dbReference type="EMBL" id="MSC34202.1"/>
    </source>
</evidence>
<protein>
    <submittedName>
        <fullName evidence="3">Microcystin degradation protein MlrC</fullName>
    </submittedName>
</protein>
<accession>A0A6N7S9Z0</accession>
<evidence type="ECO:0000313" key="3">
    <source>
        <dbReference type="EMBL" id="MSA90472.1"/>
    </source>
</evidence>
<comment type="caution">
    <text evidence="3">The sequence shown here is derived from an EMBL/GenBank/DDBJ whole genome shotgun (WGS) entry which is preliminary data.</text>
</comment>
<evidence type="ECO:0000259" key="1">
    <source>
        <dbReference type="Pfam" id="PF07171"/>
    </source>
</evidence>
<dbReference type="Proteomes" id="UP000433575">
    <property type="component" value="Unassembled WGS sequence"/>
</dbReference>
<sequence length="482" mass="53330">MKVLIGQFVTESNANIPHQCEISDYDIAFGEECIQKMQIRDVFDCHGIDLIPAIYANAGANGVVSEAAFAYIESCFLKTVKEHRHEIDGIYLMLHGASEVAGLAGGSGDHHIIQEIRKLVGPYIPIAVSCDPHGNLKKDYVEALQILRSYRQSPHTDKEETYEKVTELLCQLLKQRQHIHAVYRKLPLILGGEQSVSADEPVRSINIYMDELEQDPRIQSCSWHVGYIRHDCAVAGCGIVVVPARTEDQAYAETIADQLADYVWQRRHEFHYTGLTAKPEQALAMTLDFAGSPAVITDSGDNTTSGATGWNTFVLRQVLAQPNLKKSFLFAPICDPKTAGQLKNCQPGEAVKICLGAGVDALSESVPLDVVVKRHGEIARFVGEELIKVFGGCTLVSVKDKPIDILISETSQPIIMNAQLRHIGIEWTDYDVTVVKQGYIFPDFKAQAGFYVMSLTDGATPQDTASIPFKRIMRPMFPIDQI</sequence>
<dbReference type="EMBL" id="WKPJ01000027">
    <property type="protein sequence ID" value="MSA90472.1"/>
    <property type="molecule type" value="Genomic_DNA"/>
</dbReference>
<reference evidence="5 6" key="1">
    <citation type="journal article" date="2019" name="Nat. Med.">
        <title>A library of human gut bacterial isolates paired with longitudinal multiomics data enables mechanistic microbiome research.</title>
        <authorList>
            <person name="Poyet M."/>
            <person name="Groussin M."/>
            <person name="Gibbons S.M."/>
            <person name="Avila-Pacheco J."/>
            <person name="Jiang X."/>
            <person name="Kearney S.M."/>
            <person name="Perrotta A.R."/>
            <person name="Berdy B."/>
            <person name="Zhao S."/>
            <person name="Lieberman T.D."/>
            <person name="Swanson P.K."/>
            <person name="Smith M."/>
            <person name="Roesemann S."/>
            <person name="Alexander J.E."/>
            <person name="Rich S.A."/>
            <person name="Livny J."/>
            <person name="Vlamakis H."/>
            <person name="Clish C."/>
            <person name="Bullock K."/>
            <person name="Deik A."/>
            <person name="Scott J."/>
            <person name="Pierce K.A."/>
            <person name="Xavier R.J."/>
            <person name="Alm E.J."/>
        </authorList>
    </citation>
    <scope>NUCLEOTIDE SEQUENCE [LARGE SCALE GENOMIC DNA]</scope>
    <source>
        <strain evidence="3 5">BIOML-A4</strain>
        <strain evidence="4 6">BIOML-A5</strain>
    </source>
</reference>
<dbReference type="Pfam" id="PF07364">
    <property type="entry name" value="DUF1485"/>
    <property type="match status" value="1"/>
</dbReference>
<dbReference type="InterPro" id="IPR010799">
    <property type="entry name" value="MlrC_C"/>
</dbReference>
<evidence type="ECO:0000313" key="5">
    <source>
        <dbReference type="Proteomes" id="UP000433575"/>
    </source>
</evidence>
<name>A0A6N7S9Z0_9FIRM</name>
<organism evidence="3 5">
    <name type="scientific">Holdemania massiliensis</name>
    <dbReference type="NCBI Taxonomy" id="1468449"/>
    <lineage>
        <taxon>Bacteria</taxon>
        <taxon>Bacillati</taxon>
        <taxon>Bacillota</taxon>
        <taxon>Erysipelotrichia</taxon>
        <taxon>Erysipelotrichales</taxon>
        <taxon>Erysipelotrichaceae</taxon>
        <taxon>Holdemania</taxon>
    </lineage>
</organism>
<proteinExistence type="predicted"/>
<dbReference type="Proteomes" id="UP000480929">
    <property type="component" value="Unassembled WGS sequence"/>
</dbReference>
<feature type="domain" description="Microcystin LR degradation protein MlrC C-terminal" evidence="1">
    <location>
        <begin position="296"/>
        <end position="471"/>
    </location>
</feature>
<gene>
    <name evidence="4" type="ORF">GKD88_13830</name>
    <name evidence="3" type="ORF">GKE08_14160</name>
</gene>
<dbReference type="RefSeq" id="WP_154239732.1">
    <property type="nucleotide sequence ID" value="NZ_CALJPI010000018.1"/>
</dbReference>
<dbReference type="InterPro" id="IPR015995">
    <property type="entry name" value="MlrC_N"/>
</dbReference>
<evidence type="ECO:0000259" key="2">
    <source>
        <dbReference type="Pfam" id="PF07364"/>
    </source>
</evidence>
<dbReference type="EMBL" id="WKPI01000029">
    <property type="protein sequence ID" value="MSC34202.1"/>
    <property type="molecule type" value="Genomic_DNA"/>
</dbReference>
<feature type="domain" description="Microcystin LR degradation protein MlrC N-terminal" evidence="2">
    <location>
        <begin position="2"/>
        <end position="285"/>
    </location>
</feature>
<keyword evidence="6" id="KW-1185">Reference proteome</keyword>
<dbReference type="Pfam" id="PF07171">
    <property type="entry name" value="MlrC_C"/>
    <property type="match status" value="1"/>
</dbReference>
<evidence type="ECO:0000313" key="6">
    <source>
        <dbReference type="Proteomes" id="UP000480929"/>
    </source>
</evidence>